<gene>
    <name evidence="1" type="ORF">ACFFGE_08645</name>
</gene>
<evidence type="ECO:0008006" key="3">
    <source>
        <dbReference type="Google" id="ProtNLM"/>
    </source>
</evidence>
<comment type="caution">
    <text evidence="1">The sequence shown here is derived from an EMBL/GenBank/DDBJ whole genome shotgun (WGS) entry which is preliminary data.</text>
</comment>
<dbReference type="Proteomes" id="UP001589906">
    <property type="component" value="Unassembled WGS sequence"/>
</dbReference>
<evidence type="ECO:0000313" key="1">
    <source>
        <dbReference type="EMBL" id="MFC0633946.1"/>
    </source>
</evidence>
<dbReference type="RefSeq" id="WP_376835911.1">
    <property type="nucleotide sequence ID" value="NZ_JBHLSW010000005.1"/>
</dbReference>
<reference evidence="1 2" key="1">
    <citation type="submission" date="2024-09" db="EMBL/GenBank/DDBJ databases">
        <authorList>
            <person name="Sun Q."/>
            <person name="Mori K."/>
        </authorList>
    </citation>
    <scope>NUCLEOTIDE SEQUENCE [LARGE SCALE GENOMIC DNA]</scope>
    <source>
        <strain evidence="1 2">NCAIM B.02621</strain>
    </source>
</reference>
<evidence type="ECO:0000313" key="2">
    <source>
        <dbReference type="Proteomes" id="UP001589906"/>
    </source>
</evidence>
<sequence>MCLAAVAAAPGGARAQTPVAEAPQAAPADVGSEDAIIAALYDVISGPAGEVRDWDRFRSLFRPGAVLTGTGRGPDGVARARTMTVEDYIARNGPVLTERGFFETETGRRGERIGPVVALLSGYESRATEDGEPFDRGVNAIHLYDDGRRFWVIAITWASIPPGGEAPAGLLPQ</sequence>
<dbReference type="EMBL" id="JBHLSW010000005">
    <property type="protein sequence ID" value="MFC0633946.1"/>
    <property type="molecule type" value="Genomic_DNA"/>
</dbReference>
<keyword evidence="2" id="KW-1185">Reference proteome</keyword>
<organism evidence="1 2">
    <name type="scientific">Brevundimonas balnearis</name>
    <dbReference type="NCBI Taxonomy" id="1572858"/>
    <lineage>
        <taxon>Bacteria</taxon>
        <taxon>Pseudomonadati</taxon>
        <taxon>Pseudomonadota</taxon>
        <taxon>Alphaproteobacteria</taxon>
        <taxon>Caulobacterales</taxon>
        <taxon>Caulobacteraceae</taxon>
        <taxon>Brevundimonas</taxon>
    </lineage>
</organism>
<proteinExistence type="predicted"/>
<accession>A0ABV6R2V2</accession>
<protein>
    <recommendedName>
        <fullName evidence="3">Nuclear transport factor 2 family protein</fullName>
    </recommendedName>
</protein>
<name>A0ABV6R2V2_9CAUL</name>